<dbReference type="Proteomes" id="UP000011666">
    <property type="component" value="Unassembled WGS sequence"/>
</dbReference>
<dbReference type="GO" id="GO:0016853">
    <property type="term" value="F:isomerase activity"/>
    <property type="evidence" value="ECO:0007669"/>
    <property type="project" value="UniProtKB-KW"/>
</dbReference>
<evidence type="ECO:0000313" key="4">
    <source>
        <dbReference type="Proteomes" id="UP000011666"/>
    </source>
</evidence>
<dbReference type="EMBL" id="BANX01000015">
    <property type="protein sequence ID" value="GAC68447.1"/>
    <property type="molecule type" value="Genomic_DNA"/>
</dbReference>
<dbReference type="Gene3D" id="3.90.226.10">
    <property type="entry name" value="2-enoyl-CoA Hydratase, Chain A, domain 1"/>
    <property type="match status" value="1"/>
</dbReference>
<evidence type="ECO:0000256" key="1">
    <source>
        <dbReference type="ARBA" id="ARBA00005254"/>
    </source>
</evidence>
<organism evidence="3 4">
    <name type="scientific">Gordonia soli NBRC 108243</name>
    <dbReference type="NCBI Taxonomy" id="1223545"/>
    <lineage>
        <taxon>Bacteria</taxon>
        <taxon>Bacillati</taxon>
        <taxon>Actinomycetota</taxon>
        <taxon>Actinomycetes</taxon>
        <taxon>Mycobacteriales</taxon>
        <taxon>Gordoniaceae</taxon>
        <taxon>Gordonia</taxon>
    </lineage>
</organism>
<dbReference type="Pfam" id="PF00378">
    <property type="entry name" value="ECH_1"/>
    <property type="match status" value="1"/>
</dbReference>
<proteinExistence type="inferred from homology"/>
<dbReference type="CDD" id="cd06558">
    <property type="entry name" value="crotonase-like"/>
    <property type="match status" value="1"/>
</dbReference>
<feature type="region of interest" description="Disordered" evidence="2">
    <location>
        <begin position="285"/>
        <end position="305"/>
    </location>
</feature>
<comment type="caution">
    <text evidence="3">The sequence shown here is derived from an EMBL/GenBank/DDBJ whole genome shotgun (WGS) entry which is preliminary data.</text>
</comment>
<dbReference type="InterPro" id="IPR029045">
    <property type="entry name" value="ClpP/crotonase-like_dom_sf"/>
</dbReference>
<dbReference type="PANTHER" id="PTHR43802:SF1">
    <property type="entry name" value="IP11341P-RELATED"/>
    <property type="match status" value="1"/>
</dbReference>
<dbReference type="NCBIfam" id="NF006140">
    <property type="entry name" value="PRK08290.1"/>
    <property type="match status" value="1"/>
</dbReference>
<dbReference type="eggNOG" id="COG1024">
    <property type="taxonomic scope" value="Bacteria"/>
</dbReference>
<sequence length="305" mass="33115">MSDAVIPPALGPDDLGPETTPVAYETGGPDGAVAYVTLNRPDYRNAQNSVMTYSLDAAFRKAVDDASVKVIVLRANGKHFSAGHDIGTPERDFDTYYDNTATLYWDHTDRTGADQRLARETEVYMGMCRRWREIPKPLIAQVHGACIAGGLMLAWVCDFIVASDDAFFSDPVARMGIPGVEYFAHAYALGTRRAKEILFTGQRFTAAQAAEWGMVNHVVPRDELASKVDEIAEQAATMPIQGLMLSKKAVNICEDQMGLRNSMDSVFGWHHYAHAANAESGGDSLGGMDAKSMKSSATTPAKKGD</sequence>
<dbReference type="SUPFAM" id="SSF52096">
    <property type="entry name" value="ClpP/crotonase"/>
    <property type="match status" value="1"/>
</dbReference>
<gene>
    <name evidence="3" type="ORF">GS4_15_00970</name>
</gene>
<accession>M0QM31</accession>
<comment type="similarity">
    <text evidence="1">Belongs to the enoyl-CoA hydratase/isomerase family.</text>
</comment>
<dbReference type="OrthoDB" id="9807606at2"/>
<evidence type="ECO:0000313" key="3">
    <source>
        <dbReference type="EMBL" id="GAC68447.1"/>
    </source>
</evidence>
<name>M0QM31_9ACTN</name>
<reference evidence="3 4" key="1">
    <citation type="submission" date="2013-01" db="EMBL/GenBank/DDBJ databases">
        <title>Whole genome shotgun sequence of Gordonia soli NBRC 108243.</title>
        <authorList>
            <person name="Isaki-Nakamura S."/>
            <person name="Hosoyama A."/>
            <person name="Tsuchikane K."/>
            <person name="Ando Y."/>
            <person name="Baba S."/>
            <person name="Ohji S."/>
            <person name="Hamada M."/>
            <person name="Tamura T."/>
            <person name="Yamazoe A."/>
            <person name="Yamazaki S."/>
            <person name="Fujita N."/>
        </authorList>
    </citation>
    <scope>NUCLEOTIDE SEQUENCE [LARGE SCALE GENOMIC DNA]</scope>
    <source>
        <strain evidence="3 4">NBRC 108243</strain>
    </source>
</reference>
<dbReference type="AlphaFoldDB" id="M0QM31"/>
<evidence type="ECO:0000256" key="2">
    <source>
        <dbReference type="SAM" id="MobiDB-lite"/>
    </source>
</evidence>
<dbReference type="RefSeq" id="WP_007620591.1">
    <property type="nucleotide sequence ID" value="NZ_BANX01000015.1"/>
</dbReference>
<dbReference type="InterPro" id="IPR001753">
    <property type="entry name" value="Enoyl-CoA_hydra/iso"/>
</dbReference>
<dbReference type="STRING" id="1223545.GS4_15_00970"/>
<keyword evidence="3" id="KW-0413">Isomerase</keyword>
<dbReference type="PANTHER" id="PTHR43802">
    <property type="entry name" value="ENOYL-COA HYDRATASE"/>
    <property type="match status" value="1"/>
</dbReference>
<protein>
    <submittedName>
        <fullName evidence="3">Enoyl-CoA hydratase/isomerase family protein</fullName>
    </submittedName>
</protein>
<keyword evidence="4" id="KW-1185">Reference proteome</keyword>